<dbReference type="Ensembl" id="ENSFALT00000042625.1">
    <property type="protein sequence ID" value="ENSFALP00000023719.1"/>
    <property type="gene ID" value="ENSFALG00000026023.1"/>
</dbReference>
<dbReference type="PANTHER" id="PTHR18947">
    <property type="entry name" value="HOOK PROTEINS"/>
    <property type="match status" value="1"/>
</dbReference>
<evidence type="ECO:0000256" key="2">
    <source>
        <dbReference type="SAM" id="MobiDB-lite"/>
    </source>
</evidence>
<name>A0A803VLW3_FICAL</name>
<organism evidence="3 4">
    <name type="scientific">Ficedula albicollis</name>
    <name type="common">Collared flycatcher</name>
    <name type="synonym">Muscicapa albicollis</name>
    <dbReference type="NCBI Taxonomy" id="59894"/>
    <lineage>
        <taxon>Eukaryota</taxon>
        <taxon>Metazoa</taxon>
        <taxon>Chordata</taxon>
        <taxon>Craniata</taxon>
        <taxon>Vertebrata</taxon>
        <taxon>Euteleostomi</taxon>
        <taxon>Archelosauria</taxon>
        <taxon>Archosauria</taxon>
        <taxon>Dinosauria</taxon>
        <taxon>Saurischia</taxon>
        <taxon>Theropoda</taxon>
        <taxon>Coelurosauria</taxon>
        <taxon>Aves</taxon>
        <taxon>Neognathae</taxon>
        <taxon>Neoaves</taxon>
        <taxon>Telluraves</taxon>
        <taxon>Australaves</taxon>
        <taxon>Passeriformes</taxon>
        <taxon>Muscicapidae</taxon>
        <taxon>Ficedula</taxon>
    </lineage>
</organism>
<evidence type="ECO:0000256" key="1">
    <source>
        <dbReference type="SAM" id="Coils"/>
    </source>
</evidence>
<sequence length="886" mass="104224">PLLIIDLVCRSALCFLSCLRTLTLLSYVINFKLCKEFIDRIKQLDIETQAAIVSHIQEVTHNQENVFDLQWLELPDMAPEELESLSRNMVFHLRRLIDERDECTEVIVDLTQERDYLQSQQPPSPLKVPSPDSSPNPANPLSNEEKQHLAVELADTKAKLRRIRQELEEKSEQLADSKHEVEQLTLELQKIKQENMHLAADARSARAYRDELDSLREKANRVERLEMELVRCKEKLHDVEFYKARMEELREDNIVLIETKAMLEEQLTMARARGDKLHELEKENLQLKSKLHDVELDRDTDKKRIEELLEENMVLEIAQKQSMNESAHLGWELEQLSKSTDLADSEYQKSFVFELNECASSRILKLEKDNQSLQNTIQELRDASLTSRESSLKFVELEKENQQLSKKIEKLQNQIEKEKQSNQDLETLSEELIKDKEQLQVVMETLKADKDRQIKDLKQENDHLNQVVLSLRQRSQVSSEARVKDIEKENRILHETVTETSSKLSKLEFEKKQLQKDFDQVREKVERVEEMEKELHRLERENEQLTKKAAVMKIVTEKVEVLEQENGDLEVENRKLRKSLDTLQNISIRLSDLERDNKQLDEENLELRRVVETMRFTSTKMAQIEAENKDLEREKEDLRKNVEMLKAMNKKSERLELSYQSINSENQRLQQIVENSSKKIQELEKEVQGMESENQVLQRNLEELKVSAKRIERLEKENKALEQGMSQLEKDKKMLEKETKRLWQQLELKDAILDDSTVKLAVAEKENKTLEKEIARFRDSSSKLKEFEKDNKDLLKQVTIDKRTLATLREVSKIILWVVCCFFFQLSEVLKGYIFSTDLNSLNNSLWQVLPWKVEHAKNCTWCSCAVFHFVSTIQSLKMLSFFHAE</sequence>
<feature type="coiled-coil region" evidence="1">
    <location>
        <begin position="356"/>
        <end position="797"/>
    </location>
</feature>
<dbReference type="GO" id="GO:0051959">
    <property type="term" value="F:dynein light intermediate chain binding"/>
    <property type="evidence" value="ECO:0007669"/>
    <property type="project" value="TreeGrafter"/>
</dbReference>
<proteinExistence type="predicted"/>
<dbReference type="GO" id="GO:0005813">
    <property type="term" value="C:centrosome"/>
    <property type="evidence" value="ECO:0007669"/>
    <property type="project" value="TreeGrafter"/>
</dbReference>
<dbReference type="GO" id="GO:0031122">
    <property type="term" value="P:cytoplasmic microtubule organization"/>
    <property type="evidence" value="ECO:0007669"/>
    <property type="project" value="TreeGrafter"/>
</dbReference>
<dbReference type="PANTHER" id="PTHR18947:SF31">
    <property type="entry name" value="PROTEIN DAPLE"/>
    <property type="match status" value="1"/>
</dbReference>
<feature type="region of interest" description="Disordered" evidence="2">
    <location>
        <begin position="118"/>
        <end position="147"/>
    </location>
</feature>
<reference evidence="3 4" key="1">
    <citation type="journal article" date="2012" name="Nature">
        <title>The genomic landscape of species divergence in Ficedula flycatchers.</title>
        <authorList>
            <person name="Ellegren H."/>
            <person name="Smeds L."/>
            <person name="Burri R."/>
            <person name="Olason P.I."/>
            <person name="Backstrom N."/>
            <person name="Kawakami T."/>
            <person name="Kunstner A."/>
            <person name="Makinen H."/>
            <person name="Nadachowska-Brzyska K."/>
            <person name="Qvarnstrom A."/>
            <person name="Uebbing S."/>
            <person name="Wolf J.B."/>
        </authorList>
    </citation>
    <scope>NUCLEOTIDE SEQUENCE [LARGE SCALE GENOMIC DNA]</scope>
</reference>
<dbReference type="Proteomes" id="UP000016665">
    <property type="component" value="Chromosome 5"/>
</dbReference>
<keyword evidence="4" id="KW-1185">Reference proteome</keyword>
<accession>A0A803VLW3</accession>
<dbReference type="GO" id="GO:0005737">
    <property type="term" value="C:cytoplasm"/>
    <property type="evidence" value="ECO:0007669"/>
    <property type="project" value="TreeGrafter"/>
</dbReference>
<evidence type="ECO:0000313" key="3">
    <source>
        <dbReference type="Ensembl" id="ENSFALP00000023719.1"/>
    </source>
</evidence>
<dbReference type="GO" id="GO:0008017">
    <property type="term" value="F:microtubule binding"/>
    <property type="evidence" value="ECO:0007669"/>
    <property type="project" value="TreeGrafter"/>
</dbReference>
<protein>
    <recommendedName>
        <fullName evidence="5">HOOK N-terminal domain-containing protein</fullName>
    </recommendedName>
</protein>
<reference evidence="3" key="2">
    <citation type="submission" date="2025-08" db="UniProtKB">
        <authorList>
            <consortium name="Ensembl"/>
        </authorList>
    </citation>
    <scope>IDENTIFICATION</scope>
</reference>
<reference evidence="3" key="3">
    <citation type="submission" date="2025-09" db="UniProtKB">
        <authorList>
            <consortium name="Ensembl"/>
        </authorList>
    </citation>
    <scope>IDENTIFICATION</scope>
</reference>
<keyword evidence="1" id="KW-0175">Coiled coil</keyword>
<dbReference type="SUPFAM" id="SSF116907">
    <property type="entry name" value="Hook domain"/>
    <property type="match status" value="1"/>
</dbReference>
<evidence type="ECO:0000313" key="4">
    <source>
        <dbReference type="Proteomes" id="UP000016665"/>
    </source>
</evidence>
<feature type="compositionally biased region" description="Pro residues" evidence="2">
    <location>
        <begin position="122"/>
        <end position="138"/>
    </location>
</feature>
<gene>
    <name evidence="3" type="primary">CCDC88C</name>
</gene>
<dbReference type="AlphaFoldDB" id="A0A803VLW3"/>
<dbReference type="GO" id="GO:0030705">
    <property type="term" value="P:cytoskeleton-dependent intracellular transport"/>
    <property type="evidence" value="ECO:0007669"/>
    <property type="project" value="TreeGrafter"/>
</dbReference>
<dbReference type="GeneTree" id="ENSGT00940000154785"/>
<evidence type="ECO:0008006" key="5">
    <source>
        <dbReference type="Google" id="ProtNLM"/>
    </source>
</evidence>